<dbReference type="OrthoDB" id="1000834at2759"/>
<gene>
    <name evidence="2" type="ORF">KFK09_000389</name>
</gene>
<reference evidence="2" key="1">
    <citation type="journal article" date="2022" name="Front. Genet.">
        <title>Chromosome-Scale Assembly of the Dendrobium nobile Genome Provides Insights Into the Molecular Mechanism of the Biosynthesis of the Medicinal Active Ingredient of Dendrobium.</title>
        <authorList>
            <person name="Xu Q."/>
            <person name="Niu S.-C."/>
            <person name="Li K.-L."/>
            <person name="Zheng P.-J."/>
            <person name="Zhang X.-J."/>
            <person name="Jia Y."/>
            <person name="Liu Y."/>
            <person name="Niu Y.-X."/>
            <person name="Yu L.-H."/>
            <person name="Chen D.-F."/>
            <person name="Zhang G.-Q."/>
        </authorList>
    </citation>
    <scope>NUCLEOTIDE SEQUENCE</scope>
    <source>
        <tissue evidence="2">Leaf</tissue>
    </source>
</reference>
<dbReference type="EMBL" id="JAGYWB010000001">
    <property type="protein sequence ID" value="KAI0530841.1"/>
    <property type="molecule type" value="Genomic_DNA"/>
</dbReference>
<comment type="caution">
    <text evidence="2">The sequence shown here is derived from an EMBL/GenBank/DDBJ whole genome shotgun (WGS) entry which is preliminary data.</text>
</comment>
<name>A0A8T3C8R0_DENNO</name>
<evidence type="ECO:0000313" key="3">
    <source>
        <dbReference type="Proteomes" id="UP000829196"/>
    </source>
</evidence>
<organism evidence="2 3">
    <name type="scientific">Dendrobium nobile</name>
    <name type="common">Orchid</name>
    <dbReference type="NCBI Taxonomy" id="94219"/>
    <lineage>
        <taxon>Eukaryota</taxon>
        <taxon>Viridiplantae</taxon>
        <taxon>Streptophyta</taxon>
        <taxon>Embryophyta</taxon>
        <taxon>Tracheophyta</taxon>
        <taxon>Spermatophyta</taxon>
        <taxon>Magnoliopsida</taxon>
        <taxon>Liliopsida</taxon>
        <taxon>Asparagales</taxon>
        <taxon>Orchidaceae</taxon>
        <taxon>Epidendroideae</taxon>
        <taxon>Malaxideae</taxon>
        <taxon>Dendrobiinae</taxon>
        <taxon>Dendrobium</taxon>
    </lineage>
</organism>
<feature type="domain" description="RNase H type-1" evidence="1">
    <location>
        <begin position="6"/>
        <end position="113"/>
    </location>
</feature>
<sequence>MDSIIGCGGVIRYYNGNYMLGFASPAAYGDNTIAITYDVLHDLSLCANLYFMNVIDVGSYFDYHFLNAKEERFCSFALFYIQRDIRDLLNTLNCSFYIILEEGNACAQSIASWGCGFNAMTELSVSNMPFLVKGLSRLDQIGLSYVKH</sequence>
<proteinExistence type="predicted"/>
<dbReference type="AlphaFoldDB" id="A0A8T3C8R0"/>
<keyword evidence="3" id="KW-1185">Reference proteome</keyword>
<dbReference type="InterPro" id="IPR002156">
    <property type="entry name" value="RNaseH_domain"/>
</dbReference>
<dbReference type="GO" id="GO:0004523">
    <property type="term" value="F:RNA-DNA hybrid ribonuclease activity"/>
    <property type="evidence" value="ECO:0007669"/>
    <property type="project" value="InterPro"/>
</dbReference>
<dbReference type="Proteomes" id="UP000829196">
    <property type="component" value="Unassembled WGS sequence"/>
</dbReference>
<accession>A0A8T3C8R0</accession>
<dbReference type="GO" id="GO:0003676">
    <property type="term" value="F:nucleic acid binding"/>
    <property type="evidence" value="ECO:0007669"/>
    <property type="project" value="InterPro"/>
</dbReference>
<evidence type="ECO:0000313" key="2">
    <source>
        <dbReference type="EMBL" id="KAI0530841.1"/>
    </source>
</evidence>
<protein>
    <recommendedName>
        <fullName evidence="1">RNase H type-1 domain-containing protein</fullName>
    </recommendedName>
</protein>
<dbReference type="Pfam" id="PF13456">
    <property type="entry name" value="RVT_3"/>
    <property type="match status" value="1"/>
</dbReference>
<dbReference type="SMR" id="A0A8T3C8R0"/>
<evidence type="ECO:0000259" key="1">
    <source>
        <dbReference type="Pfam" id="PF13456"/>
    </source>
</evidence>